<proteinExistence type="predicted"/>
<sequence>MTYKYTTMKKFTSKNFD</sequence>
<organism evidence="1">
    <name type="scientific">Arundo donax</name>
    <name type="common">Giant reed</name>
    <name type="synonym">Donax arundinaceus</name>
    <dbReference type="NCBI Taxonomy" id="35708"/>
    <lineage>
        <taxon>Eukaryota</taxon>
        <taxon>Viridiplantae</taxon>
        <taxon>Streptophyta</taxon>
        <taxon>Embryophyta</taxon>
        <taxon>Tracheophyta</taxon>
        <taxon>Spermatophyta</taxon>
        <taxon>Magnoliopsida</taxon>
        <taxon>Liliopsida</taxon>
        <taxon>Poales</taxon>
        <taxon>Poaceae</taxon>
        <taxon>PACMAD clade</taxon>
        <taxon>Arundinoideae</taxon>
        <taxon>Arundineae</taxon>
        <taxon>Arundo</taxon>
    </lineage>
</organism>
<reference evidence="1" key="2">
    <citation type="journal article" date="2015" name="Data Brief">
        <title>Shoot transcriptome of the giant reed, Arundo donax.</title>
        <authorList>
            <person name="Barrero R.A."/>
            <person name="Guerrero F.D."/>
            <person name="Moolhuijzen P."/>
            <person name="Goolsby J.A."/>
            <person name="Tidwell J."/>
            <person name="Bellgard S.E."/>
            <person name="Bellgard M.I."/>
        </authorList>
    </citation>
    <scope>NUCLEOTIDE SEQUENCE</scope>
    <source>
        <tissue evidence="1">Shoot tissue taken approximately 20 cm above the soil surface</tissue>
    </source>
</reference>
<name>A0A0A8ZAU2_ARUDO</name>
<reference evidence="1" key="1">
    <citation type="submission" date="2014-09" db="EMBL/GenBank/DDBJ databases">
        <authorList>
            <person name="Magalhaes I.L.F."/>
            <person name="Oliveira U."/>
            <person name="Santos F.R."/>
            <person name="Vidigal T.H.D.A."/>
            <person name="Brescovit A.D."/>
            <person name="Santos A.J."/>
        </authorList>
    </citation>
    <scope>NUCLEOTIDE SEQUENCE</scope>
    <source>
        <tissue evidence="1">Shoot tissue taken approximately 20 cm above the soil surface</tissue>
    </source>
</reference>
<protein>
    <submittedName>
        <fullName evidence="1">Uncharacterized protein</fullName>
    </submittedName>
</protein>
<evidence type="ECO:0000313" key="1">
    <source>
        <dbReference type="EMBL" id="JAD34793.1"/>
    </source>
</evidence>
<accession>A0A0A8ZAU2</accession>
<dbReference type="EMBL" id="GBRH01263102">
    <property type="protein sequence ID" value="JAD34793.1"/>
    <property type="molecule type" value="Transcribed_RNA"/>
</dbReference>
<dbReference type="AlphaFoldDB" id="A0A0A8ZAU2"/>